<comment type="caution">
    <text evidence="1">The sequence shown here is derived from an EMBL/GenBank/DDBJ whole genome shotgun (WGS) entry which is preliminary data.</text>
</comment>
<organism evidence="1 2">
    <name type="scientific">Streptomyces marokkonensis</name>
    <dbReference type="NCBI Taxonomy" id="324855"/>
    <lineage>
        <taxon>Bacteria</taxon>
        <taxon>Bacillati</taxon>
        <taxon>Actinomycetota</taxon>
        <taxon>Actinomycetes</taxon>
        <taxon>Kitasatosporales</taxon>
        <taxon>Streptomycetaceae</taxon>
        <taxon>Streptomyces</taxon>
    </lineage>
</organism>
<dbReference type="RefSeq" id="WP_345589150.1">
    <property type="nucleotide sequence ID" value="NZ_BAABCQ010000009.1"/>
</dbReference>
<gene>
    <name evidence="1" type="ORF">GCM10022384_07590</name>
</gene>
<proteinExistence type="predicted"/>
<keyword evidence="2" id="KW-1185">Reference proteome</keyword>
<name>A0ABP7P0C1_9ACTN</name>
<sequence length="243" mass="26776">MTDRHTVDSITSDQLDALYARIETLEHVAAGNRRHVQQIVPDLERAQAERDQLREVLHLLRYGLARAKGKELAAEYVVDLIDTTMRVAADGALEPCDADAQANRARIAETELRVLRAGLRANGADPTQIQNLWAQIRLRNRQWRDEKRRAERAEAAIERVRTLHQPQPDGTADPDGQQCKTCSCDGGDGYQYLVPWPCPTVQALGEPTPAATEATEAAPCCGKPSGAICVHDVTPPADQTTEK</sequence>
<protein>
    <submittedName>
        <fullName evidence="1">Uncharacterized protein</fullName>
    </submittedName>
</protein>
<reference evidence="2" key="1">
    <citation type="journal article" date="2019" name="Int. J. Syst. Evol. Microbiol.">
        <title>The Global Catalogue of Microorganisms (GCM) 10K type strain sequencing project: providing services to taxonomists for standard genome sequencing and annotation.</title>
        <authorList>
            <consortium name="The Broad Institute Genomics Platform"/>
            <consortium name="The Broad Institute Genome Sequencing Center for Infectious Disease"/>
            <person name="Wu L."/>
            <person name="Ma J."/>
        </authorList>
    </citation>
    <scope>NUCLEOTIDE SEQUENCE [LARGE SCALE GENOMIC DNA]</scope>
    <source>
        <strain evidence="2">JCM 17027</strain>
    </source>
</reference>
<evidence type="ECO:0000313" key="2">
    <source>
        <dbReference type="Proteomes" id="UP001500034"/>
    </source>
</evidence>
<evidence type="ECO:0000313" key="1">
    <source>
        <dbReference type="EMBL" id="GAA3956962.1"/>
    </source>
</evidence>
<dbReference type="EMBL" id="BAABCQ010000009">
    <property type="protein sequence ID" value="GAA3956962.1"/>
    <property type="molecule type" value="Genomic_DNA"/>
</dbReference>
<dbReference type="Proteomes" id="UP001500034">
    <property type="component" value="Unassembled WGS sequence"/>
</dbReference>
<accession>A0ABP7P0C1</accession>